<dbReference type="EMBL" id="UZAF01018072">
    <property type="protein sequence ID" value="VDO47760.1"/>
    <property type="molecule type" value="Genomic_DNA"/>
</dbReference>
<gene>
    <name evidence="1" type="ORF">HPLM_LOCUS13073</name>
</gene>
<reference evidence="1 2" key="2">
    <citation type="submission" date="2018-11" db="EMBL/GenBank/DDBJ databases">
        <authorList>
            <consortium name="Pathogen Informatics"/>
        </authorList>
    </citation>
    <scope>NUCLEOTIDE SEQUENCE [LARGE SCALE GENOMIC DNA]</scope>
    <source>
        <strain evidence="1 2">MHpl1</strain>
    </source>
</reference>
<name>A0A0N4WP20_HAEPC</name>
<dbReference type="Proteomes" id="UP000268014">
    <property type="component" value="Unassembled WGS sequence"/>
</dbReference>
<keyword evidence="2" id="KW-1185">Reference proteome</keyword>
<evidence type="ECO:0000313" key="1">
    <source>
        <dbReference type="EMBL" id="VDO47760.1"/>
    </source>
</evidence>
<dbReference type="OrthoDB" id="10543490at2759"/>
<accession>A0A0N4WP20</accession>
<reference evidence="3" key="1">
    <citation type="submission" date="2017-02" db="UniProtKB">
        <authorList>
            <consortium name="WormBaseParasite"/>
        </authorList>
    </citation>
    <scope>IDENTIFICATION</scope>
</reference>
<protein>
    <submittedName>
        <fullName evidence="3">Aminomethyltransferase</fullName>
    </submittedName>
</protein>
<dbReference type="WBParaSite" id="HPLM_0001308101-mRNA-1">
    <property type="protein sequence ID" value="HPLM_0001308101-mRNA-1"/>
    <property type="gene ID" value="HPLM_0001308101"/>
</dbReference>
<dbReference type="AlphaFoldDB" id="A0A0N4WP20"/>
<proteinExistence type="predicted"/>
<organism evidence="3">
    <name type="scientific">Haemonchus placei</name>
    <name type="common">Barber's pole worm</name>
    <dbReference type="NCBI Taxonomy" id="6290"/>
    <lineage>
        <taxon>Eukaryota</taxon>
        <taxon>Metazoa</taxon>
        <taxon>Ecdysozoa</taxon>
        <taxon>Nematoda</taxon>
        <taxon>Chromadorea</taxon>
        <taxon>Rhabditida</taxon>
        <taxon>Rhabditina</taxon>
        <taxon>Rhabditomorpha</taxon>
        <taxon>Strongyloidea</taxon>
        <taxon>Trichostrongylidae</taxon>
        <taxon>Haemonchus</taxon>
    </lineage>
</organism>
<evidence type="ECO:0000313" key="2">
    <source>
        <dbReference type="Proteomes" id="UP000268014"/>
    </source>
</evidence>
<sequence>MTVVLRILRQFGAIDMLPYRLQHVIVSAAYDLSHIGIPLIVILSADFRQQFREKFSSQRSPLGTLSVNWARPRRFTIP</sequence>
<evidence type="ECO:0000313" key="3">
    <source>
        <dbReference type="WBParaSite" id="HPLM_0001308101-mRNA-1"/>
    </source>
</evidence>